<dbReference type="Gene3D" id="2.40.30.170">
    <property type="match status" value="1"/>
</dbReference>
<dbReference type="InterPro" id="IPR058649">
    <property type="entry name" value="CzcB_C"/>
</dbReference>
<dbReference type="Proteomes" id="UP000198923">
    <property type="component" value="Unassembled WGS sequence"/>
</dbReference>
<gene>
    <name evidence="7" type="ORF">SAMN05421505_13433</name>
</gene>
<protein>
    <submittedName>
        <fullName evidence="7">Membrane fusion protein, macrolide-specific efflux system</fullName>
    </submittedName>
</protein>
<feature type="domain" description="YknX-like beta-barrel" evidence="6">
    <location>
        <begin position="195"/>
        <end position="269"/>
    </location>
</feature>
<feature type="region of interest" description="Disordered" evidence="3">
    <location>
        <begin position="345"/>
        <end position="367"/>
    </location>
</feature>
<reference evidence="7 8" key="1">
    <citation type="submission" date="2016-10" db="EMBL/GenBank/DDBJ databases">
        <authorList>
            <person name="de Groot N.N."/>
        </authorList>
    </citation>
    <scope>NUCLEOTIDE SEQUENCE [LARGE SCALE GENOMIC DNA]</scope>
    <source>
        <strain evidence="7 8">CPCC 201354</strain>
    </source>
</reference>
<sequence>MKFRRRGLITNGALGILLLGGAGAVYQTLGPGDSTEQVTVRTFTASRGTVIASVSASGKVESARARSLNFGTSGTVEKIHVKPGDKVTAGQILAELDDDAAQESVASAAAGLKAAAEDSESSASAYAGYVKADITYKEAQRTLAATDLKAPFAGTVTAVNGTVGGSSASSASSGGGAGTAEAGGFIELADTRRLQLVGSFTESDVTKLKVGQTASISFDALTGVTGEGKITQIDPVAATSNNVVQYPVTVAFTDVPDEVRLGQTATVSVEVGKAENAIAVASTAITTAGGQSSVTVLRDGRQVRTPVTVGVQGTSLTEITAGLSEGDQIVPPASAATQNGNQRMGGFPGGGGGFPGNVAPPGGRGGQ</sequence>
<dbReference type="Pfam" id="PF25975">
    <property type="entry name" value="CzcB_C"/>
    <property type="match status" value="1"/>
</dbReference>
<evidence type="ECO:0000259" key="5">
    <source>
        <dbReference type="Pfam" id="PF25975"/>
    </source>
</evidence>
<evidence type="ECO:0000259" key="4">
    <source>
        <dbReference type="Pfam" id="PF25973"/>
    </source>
</evidence>
<comment type="subcellular location">
    <subcellularLocation>
        <location evidence="1">Cell envelope</location>
    </subcellularLocation>
</comment>
<feature type="domain" description="CzcB-like C-terminal circularly permuted SH3-like" evidence="5">
    <location>
        <begin position="278"/>
        <end position="330"/>
    </location>
</feature>
<dbReference type="Gene3D" id="2.40.50.100">
    <property type="match status" value="1"/>
</dbReference>
<dbReference type="Gene3D" id="2.40.420.20">
    <property type="match status" value="1"/>
</dbReference>
<dbReference type="GO" id="GO:0030313">
    <property type="term" value="C:cell envelope"/>
    <property type="evidence" value="ECO:0007669"/>
    <property type="project" value="UniProtKB-SubCell"/>
</dbReference>
<feature type="compositionally biased region" description="Gly residues" evidence="3">
    <location>
        <begin position="346"/>
        <end position="355"/>
    </location>
</feature>
<evidence type="ECO:0000313" key="8">
    <source>
        <dbReference type="Proteomes" id="UP000198923"/>
    </source>
</evidence>
<evidence type="ECO:0000313" key="7">
    <source>
        <dbReference type="EMBL" id="SDI10915.1"/>
    </source>
</evidence>
<name>A0A1G8HW15_9ACTN</name>
<evidence type="ECO:0000256" key="2">
    <source>
        <dbReference type="ARBA" id="ARBA00023054"/>
    </source>
</evidence>
<evidence type="ECO:0000256" key="1">
    <source>
        <dbReference type="ARBA" id="ARBA00004196"/>
    </source>
</evidence>
<dbReference type="EMBL" id="FNCN01000034">
    <property type="protein sequence ID" value="SDI10915.1"/>
    <property type="molecule type" value="Genomic_DNA"/>
</dbReference>
<dbReference type="InterPro" id="IPR058647">
    <property type="entry name" value="BSH_CzcB-like"/>
</dbReference>
<dbReference type="STRING" id="504805.SAMN05421505_13433"/>
<dbReference type="InterPro" id="IPR058636">
    <property type="entry name" value="Beta-barrel_YknX"/>
</dbReference>
<dbReference type="SUPFAM" id="SSF111369">
    <property type="entry name" value="HlyD-like secretion proteins"/>
    <property type="match status" value="1"/>
</dbReference>
<proteinExistence type="predicted"/>
<evidence type="ECO:0000256" key="3">
    <source>
        <dbReference type="SAM" id="MobiDB-lite"/>
    </source>
</evidence>
<dbReference type="Pfam" id="PF25990">
    <property type="entry name" value="Beta-barrel_YknX"/>
    <property type="match status" value="1"/>
</dbReference>
<dbReference type="PANTHER" id="PTHR32347">
    <property type="entry name" value="EFFLUX SYSTEM COMPONENT YKNX-RELATED"/>
    <property type="match status" value="1"/>
</dbReference>
<dbReference type="PANTHER" id="PTHR32347:SF23">
    <property type="entry name" value="BLL5650 PROTEIN"/>
    <property type="match status" value="1"/>
</dbReference>
<dbReference type="Pfam" id="PF25973">
    <property type="entry name" value="BSH_CzcB"/>
    <property type="match status" value="1"/>
</dbReference>
<feature type="domain" description="CzcB-like barrel-sandwich hybrid" evidence="4">
    <location>
        <begin position="73"/>
        <end position="164"/>
    </location>
</feature>
<dbReference type="RefSeq" id="WP_245691392.1">
    <property type="nucleotide sequence ID" value="NZ_FNCN01000034.1"/>
</dbReference>
<keyword evidence="8" id="KW-1185">Reference proteome</keyword>
<accession>A0A1G8HW15</accession>
<keyword evidence="2" id="KW-0175">Coiled coil</keyword>
<dbReference type="AlphaFoldDB" id="A0A1G8HW15"/>
<evidence type="ECO:0000259" key="6">
    <source>
        <dbReference type="Pfam" id="PF25990"/>
    </source>
</evidence>
<organism evidence="7 8">
    <name type="scientific">Sinosporangium album</name>
    <dbReference type="NCBI Taxonomy" id="504805"/>
    <lineage>
        <taxon>Bacteria</taxon>
        <taxon>Bacillati</taxon>
        <taxon>Actinomycetota</taxon>
        <taxon>Actinomycetes</taxon>
        <taxon>Streptosporangiales</taxon>
        <taxon>Streptosporangiaceae</taxon>
        <taxon>Sinosporangium</taxon>
    </lineage>
</organism>
<dbReference type="InterPro" id="IPR050465">
    <property type="entry name" value="UPF0194_transport"/>
</dbReference>